<dbReference type="EMBL" id="GBRH01256286">
    <property type="protein sequence ID" value="JAD41609.1"/>
    <property type="molecule type" value="Transcribed_RNA"/>
</dbReference>
<protein>
    <submittedName>
        <fullName evidence="1">Uncharacterized protein</fullName>
    </submittedName>
</protein>
<name>A0A0A8ZQG0_ARUDO</name>
<reference evidence="1" key="1">
    <citation type="submission" date="2014-09" db="EMBL/GenBank/DDBJ databases">
        <authorList>
            <person name="Magalhaes I.L.F."/>
            <person name="Oliveira U."/>
            <person name="Santos F.R."/>
            <person name="Vidigal T.H.D.A."/>
            <person name="Brescovit A.D."/>
            <person name="Santos A.J."/>
        </authorList>
    </citation>
    <scope>NUCLEOTIDE SEQUENCE</scope>
    <source>
        <tissue evidence="1">Shoot tissue taken approximately 20 cm above the soil surface</tissue>
    </source>
</reference>
<organism evidence="1">
    <name type="scientific">Arundo donax</name>
    <name type="common">Giant reed</name>
    <name type="synonym">Donax arundinaceus</name>
    <dbReference type="NCBI Taxonomy" id="35708"/>
    <lineage>
        <taxon>Eukaryota</taxon>
        <taxon>Viridiplantae</taxon>
        <taxon>Streptophyta</taxon>
        <taxon>Embryophyta</taxon>
        <taxon>Tracheophyta</taxon>
        <taxon>Spermatophyta</taxon>
        <taxon>Magnoliopsida</taxon>
        <taxon>Liliopsida</taxon>
        <taxon>Poales</taxon>
        <taxon>Poaceae</taxon>
        <taxon>PACMAD clade</taxon>
        <taxon>Arundinoideae</taxon>
        <taxon>Arundineae</taxon>
        <taxon>Arundo</taxon>
    </lineage>
</organism>
<accession>A0A0A8ZQG0</accession>
<reference evidence="1" key="2">
    <citation type="journal article" date="2015" name="Data Brief">
        <title>Shoot transcriptome of the giant reed, Arundo donax.</title>
        <authorList>
            <person name="Barrero R.A."/>
            <person name="Guerrero F.D."/>
            <person name="Moolhuijzen P."/>
            <person name="Goolsby J.A."/>
            <person name="Tidwell J."/>
            <person name="Bellgard S.E."/>
            <person name="Bellgard M.I."/>
        </authorList>
    </citation>
    <scope>NUCLEOTIDE SEQUENCE</scope>
    <source>
        <tissue evidence="1">Shoot tissue taken approximately 20 cm above the soil surface</tissue>
    </source>
</reference>
<proteinExistence type="predicted"/>
<sequence>MVWLICMPNVVPLIELLEFFS</sequence>
<dbReference type="AlphaFoldDB" id="A0A0A8ZQG0"/>
<evidence type="ECO:0000313" key="1">
    <source>
        <dbReference type="EMBL" id="JAD41609.1"/>
    </source>
</evidence>